<feature type="domain" description="DUF4097" evidence="1">
    <location>
        <begin position="19"/>
        <end position="252"/>
    </location>
</feature>
<protein>
    <submittedName>
        <fullName evidence="2">DUF4097 family beta strand repeat-containing protein</fullName>
    </submittedName>
</protein>
<comment type="caution">
    <text evidence="2">The sequence shown here is derived from an EMBL/GenBank/DDBJ whole genome shotgun (WGS) entry which is preliminary data.</text>
</comment>
<dbReference type="EMBL" id="BAAARW010000039">
    <property type="protein sequence ID" value="GAA2453477.1"/>
    <property type="molecule type" value="Genomic_DNA"/>
</dbReference>
<reference evidence="3" key="1">
    <citation type="journal article" date="2019" name="Int. J. Syst. Evol. Microbiol.">
        <title>The Global Catalogue of Microorganisms (GCM) 10K type strain sequencing project: providing services to taxonomists for standard genome sequencing and annotation.</title>
        <authorList>
            <consortium name="The Broad Institute Genomics Platform"/>
            <consortium name="The Broad Institute Genome Sequencing Center for Infectious Disease"/>
            <person name="Wu L."/>
            <person name="Ma J."/>
        </authorList>
    </citation>
    <scope>NUCLEOTIDE SEQUENCE [LARGE SCALE GENOMIC DNA]</scope>
    <source>
        <strain evidence="3">JCM 3325</strain>
    </source>
</reference>
<dbReference type="Gene3D" id="2.160.20.120">
    <property type="match status" value="1"/>
</dbReference>
<evidence type="ECO:0000259" key="1">
    <source>
        <dbReference type="Pfam" id="PF13349"/>
    </source>
</evidence>
<dbReference type="InterPro" id="IPR025164">
    <property type="entry name" value="Toastrack_DUF4097"/>
</dbReference>
<accession>A0ABP5XKD1</accession>
<organism evidence="2 3">
    <name type="scientific">Actinomadura vinacea</name>
    <dbReference type="NCBI Taxonomy" id="115336"/>
    <lineage>
        <taxon>Bacteria</taxon>
        <taxon>Bacillati</taxon>
        <taxon>Actinomycetota</taxon>
        <taxon>Actinomycetes</taxon>
        <taxon>Streptosporangiales</taxon>
        <taxon>Thermomonosporaceae</taxon>
        <taxon>Actinomadura</taxon>
    </lineage>
</organism>
<dbReference type="Pfam" id="PF13349">
    <property type="entry name" value="DUF4097"/>
    <property type="match status" value="1"/>
</dbReference>
<name>A0ABP5XKD1_9ACTN</name>
<evidence type="ECO:0000313" key="3">
    <source>
        <dbReference type="Proteomes" id="UP001501231"/>
    </source>
</evidence>
<gene>
    <name evidence="2" type="ORF">GCM10010191_85190</name>
</gene>
<dbReference type="Proteomes" id="UP001501231">
    <property type="component" value="Unassembled WGS sequence"/>
</dbReference>
<sequence>MPTFDTPEPITASIELAIGHVRIHASDRADTVVEVGPTDESHDKDVEAAKQTTVEYTGGRLRVKGPRHPRSLFGRRSPSIELTVRLPSGSRVEAKGAAHFRGEGRLGDSSFDTAAGSIRLDRTGALKARSAAGDVRVQRSAGHTDVVVSVGKIWFGGIDGTAVAKTTTGDITVGEATDDVRLATGTGDITVDRALAGVGATAAFGDVRIGEAVRGAVTLETRFGELEVGIPEGTAAWLDVGAEHGSVRSDLETSDDPPKAGETVEVRARTGWGDVLIHRT</sequence>
<proteinExistence type="predicted"/>
<keyword evidence="3" id="KW-1185">Reference proteome</keyword>
<evidence type="ECO:0000313" key="2">
    <source>
        <dbReference type="EMBL" id="GAA2453477.1"/>
    </source>
</evidence>
<dbReference type="RefSeq" id="WP_344597163.1">
    <property type="nucleotide sequence ID" value="NZ_BAAARW010000039.1"/>
</dbReference>